<reference evidence="2" key="5">
    <citation type="journal article" date="2021" name="G3 (Bethesda)">
        <title>Aegilops tauschii genome assembly Aet v5.0 features greater sequence contiguity and improved annotation.</title>
        <authorList>
            <person name="Wang L."/>
            <person name="Zhu T."/>
            <person name="Rodriguez J.C."/>
            <person name="Deal K.R."/>
            <person name="Dubcovsky J."/>
            <person name="McGuire P.E."/>
            <person name="Lux T."/>
            <person name="Spannagl M."/>
            <person name="Mayer K.F.X."/>
            <person name="Baldrich P."/>
            <person name="Meyers B.C."/>
            <person name="Huo N."/>
            <person name="Gu Y.Q."/>
            <person name="Zhou H."/>
            <person name="Devos K.M."/>
            <person name="Bennetzen J.L."/>
            <person name="Unver T."/>
            <person name="Budak H."/>
            <person name="Gulick P.J."/>
            <person name="Galiba G."/>
            <person name="Kalapos B."/>
            <person name="Nelson D.R."/>
            <person name="Li P."/>
            <person name="You F.M."/>
            <person name="Luo M.C."/>
            <person name="Dvorak J."/>
        </authorList>
    </citation>
    <scope>NUCLEOTIDE SEQUENCE [LARGE SCALE GENOMIC DNA]</scope>
    <source>
        <strain evidence="2">cv. AL8/78</strain>
    </source>
</reference>
<dbReference type="STRING" id="200361.A0A453JMN0"/>
<dbReference type="InterPro" id="IPR000477">
    <property type="entry name" value="RT_dom"/>
</dbReference>
<dbReference type="Gramene" id="AET5Gv20122900.2">
    <property type="protein sequence ID" value="AET5Gv20122900.2"/>
    <property type="gene ID" value="AET5Gv20122900"/>
</dbReference>
<organism evidence="2 3">
    <name type="scientific">Aegilops tauschii subsp. strangulata</name>
    <name type="common">Goatgrass</name>
    <dbReference type="NCBI Taxonomy" id="200361"/>
    <lineage>
        <taxon>Eukaryota</taxon>
        <taxon>Viridiplantae</taxon>
        <taxon>Streptophyta</taxon>
        <taxon>Embryophyta</taxon>
        <taxon>Tracheophyta</taxon>
        <taxon>Spermatophyta</taxon>
        <taxon>Magnoliopsida</taxon>
        <taxon>Liliopsida</taxon>
        <taxon>Poales</taxon>
        <taxon>Poaceae</taxon>
        <taxon>BOP clade</taxon>
        <taxon>Pooideae</taxon>
        <taxon>Triticodae</taxon>
        <taxon>Triticeae</taxon>
        <taxon>Triticinae</taxon>
        <taxon>Aegilops</taxon>
    </lineage>
</organism>
<reference evidence="3" key="2">
    <citation type="journal article" date="2017" name="Nat. Plants">
        <title>The Aegilops tauschii genome reveals multiple impacts of transposons.</title>
        <authorList>
            <person name="Zhao G."/>
            <person name="Zou C."/>
            <person name="Li K."/>
            <person name="Wang K."/>
            <person name="Li T."/>
            <person name="Gao L."/>
            <person name="Zhang X."/>
            <person name="Wang H."/>
            <person name="Yang Z."/>
            <person name="Liu X."/>
            <person name="Jiang W."/>
            <person name="Mao L."/>
            <person name="Kong X."/>
            <person name="Jiao Y."/>
            <person name="Jia J."/>
        </authorList>
    </citation>
    <scope>NUCLEOTIDE SEQUENCE [LARGE SCALE GENOMIC DNA]</scope>
    <source>
        <strain evidence="3">cv. AL8/78</strain>
    </source>
</reference>
<dbReference type="Pfam" id="PF00078">
    <property type="entry name" value="RVT_1"/>
    <property type="match status" value="1"/>
</dbReference>
<feature type="domain" description="Reverse transcriptase" evidence="1">
    <location>
        <begin position="14"/>
        <end position="147"/>
    </location>
</feature>
<proteinExistence type="predicted"/>
<reference evidence="2" key="4">
    <citation type="submission" date="2019-03" db="UniProtKB">
        <authorList>
            <consortium name="EnsemblPlants"/>
        </authorList>
    </citation>
    <scope>IDENTIFICATION</scope>
</reference>
<accession>A0A453JMN0</accession>
<dbReference type="EnsemblPlants" id="AET5Gv20122900.2">
    <property type="protein sequence ID" value="AET5Gv20122900.2"/>
    <property type="gene ID" value="AET5Gv20122900"/>
</dbReference>
<evidence type="ECO:0000259" key="1">
    <source>
        <dbReference type="Pfam" id="PF00078"/>
    </source>
</evidence>
<dbReference type="PANTHER" id="PTHR33116:SF86">
    <property type="entry name" value="REVERSE TRANSCRIPTASE DOMAIN-CONTAINING PROTEIN"/>
    <property type="match status" value="1"/>
</dbReference>
<protein>
    <recommendedName>
        <fullName evidence="1">Reverse transcriptase domain-containing protein</fullName>
    </recommendedName>
</protein>
<sequence>MIMGMVSSVNFSVMFNGNRLESFKPTRGIRQGDPISPYLFLLAAEGLSCLLKNNQSWHLSGIQVAQTAPSVSHLLFADNSLLFFKAHGDGVNELSSCLDRYCSASGQRINLSKSSIFFSKGCPVTLRDEIKHILEVPNESISDKYLGLPSDVGTSKNGAFKYLKDRVWSKVKGWMEKLLSAGVKEVLIKS</sequence>
<dbReference type="PANTHER" id="PTHR33116">
    <property type="entry name" value="REVERSE TRANSCRIPTASE ZINC-BINDING DOMAIN-CONTAINING PROTEIN-RELATED-RELATED"/>
    <property type="match status" value="1"/>
</dbReference>
<reference evidence="2" key="3">
    <citation type="journal article" date="2017" name="Nature">
        <title>Genome sequence of the progenitor of the wheat D genome Aegilops tauschii.</title>
        <authorList>
            <person name="Luo M.C."/>
            <person name="Gu Y.Q."/>
            <person name="Puiu D."/>
            <person name="Wang H."/>
            <person name="Twardziok S.O."/>
            <person name="Deal K.R."/>
            <person name="Huo N."/>
            <person name="Zhu T."/>
            <person name="Wang L."/>
            <person name="Wang Y."/>
            <person name="McGuire P.E."/>
            <person name="Liu S."/>
            <person name="Long H."/>
            <person name="Ramasamy R.K."/>
            <person name="Rodriguez J.C."/>
            <person name="Van S.L."/>
            <person name="Yuan L."/>
            <person name="Wang Z."/>
            <person name="Xia Z."/>
            <person name="Xiao L."/>
            <person name="Anderson O.D."/>
            <person name="Ouyang S."/>
            <person name="Liang Y."/>
            <person name="Zimin A.V."/>
            <person name="Pertea G."/>
            <person name="Qi P."/>
            <person name="Bennetzen J.L."/>
            <person name="Dai X."/>
            <person name="Dawson M.W."/>
            <person name="Muller H.G."/>
            <person name="Kugler K."/>
            <person name="Rivarola-Duarte L."/>
            <person name="Spannagl M."/>
            <person name="Mayer K.F.X."/>
            <person name="Lu F.H."/>
            <person name="Bevan M.W."/>
            <person name="Leroy P."/>
            <person name="Li P."/>
            <person name="You F.M."/>
            <person name="Sun Q."/>
            <person name="Liu Z."/>
            <person name="Lyons E."/>
            <person name="Wicker T."/>
            <person name="Salzberg S.L."/>
            <person name="Devos K.M."/>
            <person name="Dvorak J."/>
        </authorList>
    </citation>
    <scope>NUCLEOTIDE SEQUENCE [LARGE SCALE GENOMIC DNA]</scope>
    <source>
        <strain evidence="2">cv. AL8/78</strain>
    </source>
</reference>
<reference evidence="3" key="1">
    <citation type="journal article" date="2014" name="Science">
        <title>Ancient hybridizations among the ancestral genomes of bread wheat.</title>
        <authorList>
            <consortium name="International Wheat Genome Sequencing Consortium,"/>
            <person name="Marcussen T."/>
            <person name="Sandve S.R."/>
            <person name="Heier L."/>
            <person name="Spannagl M."/>
            <person name="Pfeifer M."/>
            <person name="Jakobsen K.S."/>
            <person name="Wulff B.B."/>
            <person name="Steuernagel B."/>
            <person name="Mayer K.F."/>
            <person name="Olsen O.A."/>
        </authorList>
    </citation>
    <scope>NUCLEOTIDE SEQUENCE [LARGE SCALE GENOMIC DNA]</scope>
    <source>
        <strain evidence="3">cv. AL8/78</strain>
    </source>
</reference>
<dbReference type="Proteomes" id="UP000015105">
    <property type="component" value="Chromosome 5D"/>
</dbReference>
<evidence type="ECO:0000313" key="2">
    <source>
        <dbReference type="EnsemblPlants" id="AET5Gv20122900.2"/>
    </source>
</evidence>
<name>A0A453JMN0_AEGTS</name>
<dbReference type="AlphaFoldDB" id="A0A453JMN0"/>
<evidence type="ECO:0000313" key="3">
    <source>
        <dbReference type="Proteomes" id="UP000015105"/>
    </source>
</evidence>
<keyword evidence="3" id="KW-1185">Reference proteome</keyword>